<keyword evidence="6" id="KW-0472">Membrane</keyword>
<evidence type="ECO:0000256" key="1">
    <source>
        <dbReference type="ARBA" id="ARBA00004442"/>
    </source>
</evidence>
<dbReference type="SUPFAM" id="SSF56954">
    <property type="entry name" value="Outer membrane efflux proteins (OEP)"/>
    <property type="match status" value="1"/>
</dbReference>
<feature type="chain" id="PRO_5045839356" evidence="8">
    <location>
        <begin position="36"/>
        <end position="433"/>
    </location>
</feature>
<evidence type="ECO:0000256" key="4">
    <source>
        <dbReference type="ARBA" id="ARBA00022452"/>
    </source>
</evidence>
<keyword evidence="8" id="KW-0732">Signal</keyword>
<evidence type="ECO:0000256" key="3">
    <source>
        <dbReference type="ARBA" id="ARBA00022448"/>
    </source>
</evidence>
<comment type="similarity">
    <text evidence="2">Belongs to the outer membrane factor (OMF) (TC 1.B.17) family.</text>
</comment>
<dbReference type="InterPro" id="IPR003423">
    <property type="entry name" value="OMP_efflux"/>
</dbReference>
<name>A0ABT2PRI5_9BURK</name>
<reference evidence="9 10" key="1">
    <citation type="submission" date="2022-09" db="EMBL/GenBank/DDBJ databases">
        <title>Draft genome of isolate Be4.</title>
        <authorList>
            <person name="Sanchez-Castro I."/>
            <person name="Martinez-Rodriguez P."/>
            <person name="Descostes M."/>
            <person name="Merroun M."/>
        </authorList>
    </citation>
    <scope>NUCLEOTIDE SEQUENCE [LARGE SCALE GENOMIC DNA]</scope>
    <source>
        <strain evidence="9 10">Be4</strain>
    </source>
</reference>
<evidence type="ECO:0000313" key="9">
    <source>
        <dbReference type="EMBL" id="MCT9813089.1"/>
    </source>
</evidence>
<gene>
    <name evidence="9" type="ORF">N0K08_20870</name>
</gene>
<dbReference type="Pfam" id="PF02321">
    <property type="entry name" value="OEP"/>
    <property type="match status" value="1"/>
</dbReference>
<evidence type="ECO:0000256" key="7">
    <source>
        <dbReference type="ARBA" id="ARBA00023237"/>
    </source>
</evidence>
<dbReference type="InterPro" id="IPR051906">
    <property type="entry name" value="TolC-like"/>
</dbReference>
<dbReference type="Gene3D" id="1.20.1600.10">
    <property type="entry name" value="Outer membrane efflux proteins (OEP)"/>
    <property type="match status" value="1"/>
</dbReference>
<evidence type="ECO:0000256" key="2">
    <source>
        <dbReference type="ARBA" id="ARBA00007613"/>
    </source>
</evidence>
<evidence type="ECO:0000256" key="5">
    <source>
        <dbReference type="ARBA" id="ARBA00022692"/>
    </source>
</evidence>
<evidence type="ECO:0000313" key="10">
    <source>
        <dbReference type="Proteomes" id="UP001525968"/>
    </source>
</evidence>
<keyword evidence="3" id="KW-0813">Transport</keyword>
<sequence length="433" mass="47024">MRFRSFQVSQPLRRSWRAILSSVGILLAAASPLVAAQEASAWNFDQILQQALQSHPAIAGKRSAQDAARAELDGAQWQRFPSLSAEVPTGSREASGVLRIEQPLWSGGRIDAGIDAAGRRVDAAGASIDEERLNLSLRVIAAYTEALRQTARMDSAEKGLAEHQRLLDMIKRRVLQSVSSQTDQRLAESRMYQAANDVSNARQALDSALAQLSQLTGRPVRLVNSAGVGVGEPLPGASLERVMHQAIAYSPTLRRLDFEAQAAESDIHLQRSAYMPKVVLRMEKPTGGINTDNRARAMLLLQMQPGAGLSAKAGVDAAVAKREGVRAAHEAAERDVRERFILDWNEAQASRQRLGNAGEASTTSSQVFESYARQYVIGRKSWNDVLNAVREATQAQFALEDTRGQAIAASLRLAAQTDTLSNRMAPATAIRAQ</sequence>
<organism evidence="9 10">
    <name type="scientific">Acidovorax bellezanensis</name>
    <dbReference type="NCBI Taxonomy" id="2976702"/>
    <lineage>
        <taxon>Bacteria</taxon>
        <taxon>Pseudomonadati</taxon>
        <taxon>Pseudomonadota</taxon>
        <taxon>Betaproteobacteria</taxon>
        <taxon>Burkholderiales</taxon>
        <taxon>Comamonadaceae</taxon>
        <taxon>Acidovorax</taxon>
    </lineage>
</organism>
<keyword evidence="7" id="KW-0998">Cell outer membrane</keyword>
<keyword evidence="5" id="KW-0812">Transmembrane</keyword>
<protein>
    <submittedName>
        <fullName evidence="9">TolC family protein</fullName>
    </submittedName>
</protein>
<comment type="caution">
    <text evidence="9">The sequence shown here is derived from an EMBL/GenBank/DDBJ whole genome shotgun (WGS) entry which is preliminary data.</text>
</comment>
<proteinExistence type="inferred from homology"/>
<dbReference type="EMBL" id="JAODYH010000015">
    <property type="protein sequence ID" value="MCT9813089.1"/>
    <property type="molecule type" value="Genomic_DNA"/>
</dbReference>
<comment type="subcellular location">
    <subcellularLocation>
        <location evidence="1">Cell outer membrane</location>
    </subcellularLocation>
</comment>
<evidence type="ECO:0000256" key="6">
    <source>
        <dbReference type="ARBA" id="ARBA00023136"/>
    </source>
</evidence>
<keyword evidence="4" id="KW-1134">Transmembrane beta strand</keyword>
<dbReference type="PANTHER" id="PTHR30026">
    <property type="entry name" value="OUTER MEMBRANE PROTEIN TOLC"/>
    <property type="match status" value="1"/>
</dbReference>
<accession>A0ABT2PRI5</accession>
<evidence type="ECO:0000256" key="8">
    <source>
        <dbReference type="SAM" id="SignalP"/>
    </source>
</evidence>
<keyword evidence="10" id="KW-1185">Reference proteome</keyword>
<feature type="signal peptide" evidence="8">
    <location>
        <begin position="1"/>
        <end position="35"/>
    </location>
</feature>
<dbReference type="Proteomes" id="UP001525968">
    <property type="component" value="Unassembled WGS sequence"/>
</dbReference>
<dbReference type="RefSeq" id="WP_261502340.1">
    <property type="nucleotide sequence ID" value="NZ_JAODYH010000015.1"/>
</dbReference>
<dbReference type="PANTHER" id="PTHR30026:SF22">
    <property type="entry name" value="OUTER MEMBRANE EFFLUX PROTEIN"/>
    <property type="match status" value="1"/>
</dbReference>